<dbReference type="PANTHER" id="PTHR18964:SF149">
    <property type="entry name" value="BIFUNCTIONAL UDP-N-ACETYLGLUCOSAMINE 2-EPIMERASE_N-ACETYLMANNOSAMINE KINASE"/>
    <property type="match status" value="1"/>
</dbReference>
<dbReference type="Proteomes" id="UP000617681">
    <property type="component" value="Chromosome"/>
</dbReference>
<dbReference type="Gene3D" id="3.30.420.40">
    <property type="match status" value="2"/>
</dbReference>
<evidence type="ECO:0000256" key="1">
    <source>
        <dbReference type="ARBA" id="ARBA00006479"/>
    </source>
</evidence>
<proteinExistence type="inferred from homology"/>
<dbReference type="GO" id="GO:0003700">
    <property type="term" value="F:DNA-binding transcription factor activity"/>
    <property type="evidence" value="ECO:0007669"/>
    <property type="project" value="InterPro"/>
</dbReference>
<evidence type="ECO:0000313" key="3">
    <source>
        <dbReference type="EMBL" id="QRP70731.1"/>
    </source>
</evidence>
<dbReference type="SUPFAM" id="SSF46785">
    <property type="entry name" value="Winged helix' DNA-binding domain"/>
    <property type="match status" value="1"/>
</dbReference>
<sequence length="401" mass="42451">MEGASERLEGMRQGNLRHRNMARVFGLIGSAGAAVSRADLAAASGLTKPTVSKLVDSLVQAGLVVEGEAVAGVMGRPKIPLQLEGYACFGVGLEIMWKRIRAVAMGLDGRVLARNEFALDVPSADYREVVRESAALVRGLRDSARRVCAAGGVDAPRDLGLCLAIPGRTDSDEETILSAPILDWFDVPFIRDLRDELGDEETFSAFNDNQLAVLFEVHEHPGESFLFVSASTGIGGAVVLDGHVYGGLNGWAGEIGHTVVDRHGPLCRCGRQGCIEAYLSRKALQERAGVASTTHIAETIGALFQDADAQETAGELGELLGIALSNALNVLDINKVVLAGYLVDLLPHIAGPLAETLRGRALVNEVGEVALEASEAPGEASVLGACRMTLRPVFDNPAQWL</sequence>
<dbReference type="InterPro" id="IPR036388">
    <property type="entry name" value="WH-like_DNA-bd_sf"/>
</dbReference>
<dbReference type="Pfam" id="PF00480">
    <property type="entry name" value="ROK"/>
    <property type="match status" value="1"/>
</dbReference>
<dbReference type="PANTHER" id="PTHR18964">
    <property type="entry name" value="ROK (REPRESSOR, ORF, KINASE) FAMILY"/>
    <property type="match status" value="1"/>
</dbReference>
<accession>A0AAX1L8I6</accession>
<comment type="similarity">
    <text evidence="1">Belongs to the ROK (NagC/XylR) family.</text>
</comment>
<organism evidence="3 4">
    <name type="scientific">Corynebacterium glucuronolyticum</name>
    <dbReference type="NCBI Taxonomy" id="39791"/>
    <lineage>
        <taxon>Bacteria</taxon>
        <taxon>Bacillati</taxon>
        <taxon>Actinomycetota</taxon>
        <taxon>Actinomycetes</taxon>
        <taxon>Mycobacteriales</taxon>
        <taxon>Corynebacteriaceae</taxon>
        <taxon>Corynebacterium</taxon>
    </lineage>
</organism>
<dbReference type="EMBL" id="CP069534">
    <property type="protein sequence ID" value="QRP70731.1"/>
    <property type="molecule type" value="Genomic_DNA"/>
</dbReference>
<dbReference type="InterPro" id="IPR043129">
    <property type="entry name" value="ATPase_NBD"/>
</dbReference>
<dbReference type="InterPro" id="IPR000600">
    <property type="entry name" value="ROK"/>
</dbReference>
<evidence type="ECO:0000313" key="4">
    <source>
        <dbReference type="Proteomes" id="UP000617681"/>
    </source>
</evidence>
<protein>
    <submittedName>
        <fullName evidence="3">ROK family transcriptional regulator</fullName>
    </submittedName>
</protein>
<dbReference type="Gene3D" id="1.10.10.10">
    <property type="entry name" value="Winged helix-like DNA-binding domain superfamily/Winged helix DNA-binding domain"/>
    <property type="match status" value="1"/>
</dbReference>
<reference evidence="3" key="1">
    <citation type="submission" date="2021-02" db="EMBL/GenBank/DDBJ databases">
        <title>FDA dAtabase for Regulatory Grade micrObial Sequences (FDA-ARGOS): Supporting development and validation of Infectious Disease Dx tests.</title>
        <authorList>
            <person name="Sproer C."/>
            <person name="Gronow S."/>
            <person name="Severitt S."/>
            <person name="Schroder I."/>
            <person name="Tallon L."/>
            <person name="Sadzewicz L."/>
            <person name="Zhao X."/>
            <person name="Boylan J."/>
            <person name="Ott S."/>
            <person name="Bowen H."/>
            <person name="Vavikolanu K."/>
            <person name="Mehta A."/>
            <person name="Aluvathingal J."/>
            <person name="Nadendla S."/>
            <person name="Lowell S."/>
            <person name="Myers T."/>
            <person name="Yan Y."/>
            <person name="Sichtig H."/>
        </authorList>
    </citation>
    <scope>NUCLEOTIDE SEQUENCE</scope>
    <source>
        <strain evidence="3">FDAARGOS_1191</strain>
    </source>
</reference>
<dbReference type="InterPro" id="IPR036390">
    <property type="entry name" value="WH_DNA-bd_sf"/>
</dbReference>
<dbReference type="Pfam" id="PF12802">
    <property type="entry name" value="MarR_2"/>
    <property type="match status" value="1"/>
</dbReference>
<dbReference type="InterPro" id="IPR000835">
    <property type="entry name" value="HTH_MarR-typ"/>
</dbReference>
<feature type="domain" description="HTH marR-type" evidence="2">
    <location>
        <begin position="22"/>
        <end position="66"/>
    </location>
</feature>
<dbReference type="SUPFAM" id="SSF53067">
    <property type="entry name" value="Actin-like ATPase domain"/>
    <property type="match status" value="2"/>
</dbReference>
<evidence type="ECO:0000259" key="2">
    <source>
        <dbReference type="Pfam" id="PF12802"/>
    </source>
</evidence>
<name>A0AAX1L8I6_9CORY</name>
<gene>
    <name evidence="3" type="ORF">I6J21_00710</name>
</gene>
<dbReference type="AlphaFoldDB" id="A0AAX1L8I6"/>